<name>A0ABW6A7A7_9BACT</name>
<reference evidence="4" key="1">
    <citation type="journal article" date="2019" name="Int. J. Syst. Evol. Microbiol.">
        <title>The Global Catalogue of Microorganisms (GCM) 10K type strain sequencing project: providing services to taxonomists for standard genome sequencing and annotation.</title>
        <authorList>
            <consortium name="The Broad Institute Genomics Platform"/>
            <consortium name="The Broad Institute Genome Sequencing Center for Infectious Disease"/>
            <person name="Wu L."/>
            <person name="Ma J."/>
        </authorList>
    </citation>
    <scope>NUCLEOTIDE SEQUENCE [LARGE SCALE GENOMIC DNA]</scope>
    <source>
        <strain evidence="4">KCTC 23299</strain>
    </source>
</reference>
<keyword evidence="2" id="KW-0812">Transmembrane</keyword>
<evidence type="ECO:0000256" key="1">
    <source>
        <dbReference type="SAM" id="MobiDB-lite"/>
    </source>
</evidence>
<sequence>MYQHKQLVLPGIGTFSIDADAVVNTDTTGRNRHIALPPIHFETGNSNSPFDPELISYIAQHSGKMKPLALADLESHIELMHQFLNIGKPFLLDGIGTLTKPNGGALKFNAANEPVTAPKPIEISIKEDRTKTINEAPATQESFLHENERKVGWKKPVIVLLVLAGLGFSIWGGYYLSQLNEQDNTMVADTIQPVQDTPVTPLSTAPLPIPDTANKNTATPVVTPQTTPTPPADNSGHYKYVLETSNKERALKRYKQLKTNRWDVHMETTDSLSFTLYLSLPKLGADTTRVKDSLTVMTGKKVYIAK</sequence>
<keyword evidence="4" id="KW-1185">Reference proteome</keyword>
<dbReference type="Proteomes" id="UP001597511">
    <property type="component" value="Unassembled WGS sequence"/>
</dbReference>
<evidence type="ECO:0000313" key="4">
    <source>
        <dbReference type="Proteomes" id="UP001597511"/>
    </source>
</evidence>
<proteinExistence type="predicted"/>
<feature type="region of interest" description="Disordered" evidence="1">
    <location>
        <begin position="207"/>
        <end position="237"/>
    </location>
</feature>
<keyword evidence="2" id="KW-0472">Membrane</keyword>
<dbReference type="EMBL" id="JBHUOZ010000001">
    <property type="protein sequence ID" value="MFD2919583.1"/>
    <property type="molecule type" value="Genomic_DNA"/>
</dbReference>
<comment type="caution">
    <text evidence="3">The sequence shown here is derived from an EMBL/GenBank/DDBJ whole genome shotgun (WGS) entry which is preliminary data.</text>
</comment>
<feature type="transmembrane region" description="Helical" evidence="2">
    <location>
        <begin position="157"/>
        <end position="176"/>
    </location>
</feature>
<keyword evidence="2" id="KW-1133">Transmembrane helix</keyword>
<evidence type="ECO:0000313" key="3">
    <source>
        <dbReference type="EMBL" id="MFD2919583.1"/>
    </source>
</evidence>
<gene>
    <name evidence="3" type="ORF">ACFS6H_07700</name>
</gene>
<evidence type="ECO:0008006" key="5">
    <source>
        <dbReference type="Google" id="ProtNLM"/>
    </source>
</evidence>
<feature type="compositionally biased region" description="Low complexity" evidence="1">
    <location>
        <begin position="217"/>
        <end position="226"/>
    </location>
</feature>
<dbReference type="RefSeq" id="WP_386096914.1">
    <property type="nucleotide sequence ID" value="NZ_JBHUOZ010000001.1"/>
</dbReference>
<organism evidence="3 4">
    <name type="scientific">Terrimonas rubra</name>
    <dbReference type="NCBI Taxonomy" id="1035890"/>
    <lineage>
        <taxon>Bacteria</taxon>
        <taxon>Pseudomonadati</taxon>
        <taxon>Bacteroidota</taxon>
        <taxon>Chitinophagia</taxon>
        <taxon>Chitinophagales</taxon>
        <taxon>Chitinophagaceae</taxon>
        <taxon>Terrimonas</taxon>
    </lineage>
</organism>
<evidence type="ECO:0000256" key="2">
    <source>
        <dbReference type="SAM" id="Phobius"/>
    </source>
</evidence>
<accession>A0ABW6A7A7</accession>
<protein>
    <recommendedName>
        <fullName evidence="5">CCDC81-like prokaryotic HU domain-containing protein</fullName>
    </recommendedName>
</protein>